<dbReference type="EMBL" id="MVGT01002989">
    <property type="protein sequence ID" value="OVA05852.1"/>
    <property type="molecule type" value="Genomic_DNA"/>
</dbReference>
<keyword evidence="3" id="KW-1185">Reference proteome</keyword>
<dbReference type="SUPFAM" id="SSF56219">
    <property type="entry name" value="DNase I-like"/>
    <property type="match status" value="1"/>
</dbReference>
<accession>A0A200Q5Y6</accession>
<feature type="compositionally biased region" description="Basic residues" evidence="1">
    <location>
        <begin position="1"/>
        <end position="15"/>
    </location>
</feature>
<protein>
    <recommendedName>
        <fullName evidence="4">Endonuclease/exonuclease/phosphatase</fullName>
    </recommendedName>
</protein>
<dbReference type="Gene3D" id="3.60.10.10">
    <property type="entry name" value="Endonuclease/exonuclease/phosphatase"/>
    <property type="match status" value="1"/>
</dbReference>
<evidence type="ECO:0000313" key="2">
    <source>
        <dbReference type="EMBL" id="OVA05852.1"/>
    </source>
</evidence>
<dbReference type="PANTHER" id="PTHR33710">
    <property type="entry name" value="BNAC02G09200D PROTEIN"/>
    <property type="match status" value="1"/>
</dbReference>
<dbReference type="InParanoid" id="A0A200Q5Y6"/>
<dbReference type="InterPro" id="IPR036691">
    <property type="entry name" value="Endo/exonu/phosph_ase_sf"/>
</dbReference>
<organism evidence="2 3">
    <name type="scientific">Macleaya cordata</name>
    <name type="common">Five-seeded plume-poppy</name>
    <name type="synonym">Bocconia cordata</name>
    <dbReference type="NCBI Taxonomy" id="56857"/>
    <lineage>
        <taxon>Eukaryota</taxon>
        <taxon>Viridiplantae</taxon>
        <taxon>Streptophyta</taxon>
        <taxon>Embryophyta</taxon>
        <taxon>Tracheophyta</taxon>
        <taxon>Spermatophyta</taxon>
        <taxon>Magnoliopsida</taxon>
        <taxon>Ranunculales</taxon>
        <taxon>Papaveraceae</taxon>
        <taxon>Papaveroideae</taxon>
        <taxon>Macleaya</taxon>
    </lineage>
</organism>
<sequence>MVRFRLRTKRSKTKKTTVDRAREHSGNLGGARMYRGRLVIGSVEKKNRNRKATRAMADMNKFIDDWELVDIPLCGANFTWSNGQEVPTRSRIDRFLLNKRWNRIGGQAGGTRPVVSGRSDR</sequence>
<dbReference type="Proteomes" id="UP000195402">
    <property type="component" value="Unassembled WGS sequence"/>
</dbReference>
<gene>
    <name evidence="2" type="ORF">BVC80_315g2</name>
</gene>
<feature type="compositionally biased region" description="Basic and acidic residues" evidence="1">
    <location>
        <begin position="16"/>
        <end position="25"/>
    </location>
</feature>
<name>A0A200Q5Y6_MACCD</name>
<dbReference type="OrthoDB" id="685351at2759"/>
<evidence type="ECO:0000256" key="1">
    <source>
        <dbReference type="SAM" id="MobiDB-lite"/>
    </source>
</evidence>
<reference evidence="2 3" key="1">
    <citation type="journal article" date="2017" name="Mol. Plant">
        <title>The Genome of Medicinal Plant Macleaya cordata Provides New Insights into Benzylisoquinoline Alkaloids Metabolism.</title>
        <authorList>
            <person name="Liu X."/>
            <person name="Liu Y."/>
            <person name="Huang P."/>
            <person name="Ma Y."/>
            <person name="Qing Z."/>
            <person name="Tang Q."/>
            <person name="Cao H."/>
            <person name="Cheng P."/>
            <person name="Zheng Y."/>
            <person name="Yuan Z."/>
            <person name="Zhou Y."/>
            <person name="Liu J."/>
            <person name="Tang Z."/>
            <person name="Zhuo Y."/>
            <person name="Zhang Y."/>
            <person name="Yu L."/>
            <person name="Huang J."/>
            <person name="Yang P."/>
            <person name="Peng Q."/>
            <person name="Zhang J."/>
            <person name="Jiang W."/>
            <person name="Zhang Z."/>
            <person name="Lin K."/>
            <person name="Ro D.K."/>
            <person name="Chen X."/>
            <person name="Xiong X."/>
            <person name="Shang Y."/>
            <person name="Huang S."/>
            <person name="Zeng J."/>
        </authorList>
    </citation>
    <scope>NUCLEOTIDE SEQUENCE [LARGE SCALE GENOMIC DNA]</scope>
    <source>
        <strain evidence="3">cv. BLH2017</strain>
        <tissue evidence="2">Root</tissue>
    </source>
</reference>
<dbReference type="PANTHER" id="PTHR33710:SF71">
    <property type="entry name" value="ENDONUCLEASE_EXONUCLEASE_PHOSPHATASE DOMAIN-CONTAINING PROTEIN"/>
    <property type="match status" value="1"/>
</dbReference>
<feature type="region of interest" description="Disordered" evidence="1">
    <location>
        <begin position="1"/>
        <end position="28"/>
    </location>
</feature>
<comment type="caution">
    <text evidence="2">The sequence shown here is derived from an EMBL/GenBank/DDBJ whole genome shotgun (WGS) entry which is preliminary data.</text>
</comment>
<dbReference type="AlphaFoldDB" id="A0A200Q5Y6"/>
<proteinExistence type="predicted"/>
<evidence type="ECO:0000313" key="3">
    <source>
        <dbReference type="Proteomes" id="UP000195402"/>
    </source>
</evidence>
<evidence type="ECO:0008006" key="4">
    <source>
        <dbReference type="Google" id="ProtNLM"/>
    </source>
</evidence>